<evidence type="ECO:0000256" key="1">
    <source>
        <dbReference type="ARBA" id="ARBA00001968"/>
    </source>
</evidence>
<dbReference type="Gene3D" id="3.30.390.10">
    <property type="entry name" value="Enolase-like, N-terminal domain"/>
    <property type="match status" value="1"/>
</dbReference>
<dbReference type="GO" id="GO:0043748">
    <property type="term" value="F:O-succinylbenzoate synthase activity"/>
    <property type="evidence" value="ECO:0007669"/>
    <property type="project" value="UniProtKB-EC"/>
</dbReference>
<dbReference type="InterPro" id="IPR010197">
    <property type="entry name" value="OSBS/NAAAR"/>
</dbReference>
<dbReference type="Pfam" id="PF02746">
    <property type="entry name" value="MR_MLE_N"/>
    <property type="match status" value="1"/>
</dbReference>
<dbReference type="InterPro" id="IPR029017">
    <property type="entry name" value="Enolase-like_N"/>
</dbReference>
<evidence type="ECO:0000256" key="5">
    <source>
        <dbReference type="ARBA" id="ARBA00029491"/>
    </source>
</evidence>
<dbReference type="AlphaFoldDB" id="A0A8J7KTP4"/>
<reference evidence="8" key="1">
    <citation type="submission" date="2020-11" db="EMBL/GenBank/DDBJ databases">
        <title>Multidrug resistant novel bacterium Savagea serpentis sp. nov., isolated from the scats of a vine snake (Ahaetulla nasuta).</title>
        <authorList>
            <person name="Venkata Ramana V."/>
            <person name="Vikas Patil S."/>
            <person name="Yogita Lugani V."/>
        </authorList>
    </citation>
    <scope>NUCLEOTIDE SEQUENCE</scope>
    <source>
        <strain evidence="8">SN6</strain>
    </source>
</reference>
<dbReference type="InterPro" id="IPR029065">
    <property type="entry name" value="Enolase_C-like"/>
</dbReference>
<dbReference type="SUPFAM" id="SSF51604">
    <property type="entry name" value="Enolase C-terminal domain-like"/>
    <property type="match status" value="1"/>
</dbReference>
<dbReference type="Gene3D" id="3.20.20.120">
    <property type="entry name" value="Enolase-like C-terminal domain"/>
    <property type="match status" value="1"/>
</dbReference>
<dbReference type="UniPathway" id="UPA00079"/>
<dbReference type="GO" id="GO:0009234">
    <property type="term" value="P:menaquinone biosynthetic process"/>
    <property type="evidence" value="ECO:0007669"/>
    <property type="project" value="UniProtKB-UniRule"/>
</dbReference>
<gene>
    <name evidence="8" type="primary">menC</name>
    <name evidence="8" type="ORF">IRY55_10465</name>
</gene>
<keyword evidence="2" id="KW-0479">Metal-binding</keyword>
<dbReference type="EMBL" id="JADKPV010000005">
    <property type="protein sequence ID" value="MBF4501789.1"/>
    <property type="molecule type" value="Genomic_DNA"/>
</dbReference>
<accession>A0A8J7KTP4</accession>
<name>A0A8J7KTP4_9BACL</name>
<dbReference type="SFLD" id="SFLDG00180">
    <property type="entry name" value="muconate_cycloisomerase"/>
    <property type="match status" value="1"/>
</dbReference>
<comment type="cofactor">
    <cofactor evidence="1">
        <name>a divalent metal cation</name>
        <dbReference type="ChEBI" id="CHEBI:60240"/>
    </cofactor>
</comment>
<protein>
    <recommendedName>
        <fullName evidence="5 6">o-succinylbenzoate synthase</fullName>
        <ecNumber evidence="5 6">4.2.1.113</ecNumber>
    </recommendedName>
</protein>
<dbReference type="Pfam" id="PF13378">
    <property type="entry name" value="MR_MLE_C"/>
    <property type="match status" value="1"/>
</dbReference>
<dbReference type="EC" id="4.2.1.113" evidence="5 6"/>
<dbReference type="UniPathway" id="UPA01057">
    <property type="reaction ID" value="UER00165"/>
</dbReference>
<evidence type="ECO:0000313" key="9">
    <source>
        <dbReference type="Proteomes" id="UP000622653"/>
    </source>
</evidence>
<keyword evidence="3" id="KW-0460">Magnesium</keyword>
<keyword evidence="4 8" id="KW-0456">Lyase</keyword>
<dbReference type="GO" id="GO:0046872">
    <property type="term" value="F:metal ion binding"/>
    <property type="evidence" value="ECO:0007669"/>
    <property type="project" value="UniProtKB-KW"/>
</dbReference>
<dbReference type="InterPro" id="IPR013342">
    <property type="entry name" value="Mandelate_racemase_C"/>
</dbReference>
<dbReference type="InterPro" id="IPR013341">
    <property type="entry name" value="Mandelate_racemase_N_dom"/>
</dbReference>
<dbReference type="NCBIfam" id="TIGR01928">
    <property type="entry name" value="menC_lowGC_arch"/>
    <property type="match status" value="1"/>
</dbReference>
<dbReference type="PANTHER" id="PTHR48073">
    <property type="entry name" value="O-SUCCINYLBENZOATE SYNTHASE-RELATED"/>
    <property type="match status" value="1"/>
</dbReference>
<dbReference type="InterPro" id="IPR036849">
    <property type="entry name" value="Enolase-like_C_sf"/>
</dbReference>
<evidence type="ECO:0000256" key="3">
    <source>
        <dbReference type="ARBA" id="ARBA00022842"/>
    </source>
</evidence>
<dbReference type="SMART" id="SM00922">
    <property type="entry name" value="MR_MLE"/>
    <property type="match status" value="1"/>
</dbReference>
<evidence type="ECO:0000259" key="7">
    <source>
        <dbReference type="SMART" id="SM00922"/>
    </source>
</evidence>
<comment type="caution">
    <text evidence="8">The sequence shown here is derived from an EMBL/GenBank/DDBJ whole genome shotgun (WGS) entry which is preliminary data.</text>
</comment>
<keyword evidence="9" id="KW-1185">Reference proteome</keyword>
<evidence type="ECO:0000256" key="2">
    <source>
        <dbReference type="ARBA" id="ARBA00022723"/>
    </source>
</evidence>
<sequence>MELFKIEHVKMRKIIVPLKNPFQTKLQHVQEREAIIVELSTGDQTGLGECVAFTTPWYTEETIKMAWFVMKHYLIPELLKATFTHPDDLTNYFSHIKGNRMAKAAIEQALWDLYAKRQQRPLYEMLGGSRTAIDAGVVVTWQTVEELKQKVDRAVEDGYTRVKIKVSPQSDIEALTEVVQKYPDLLFFADANSTFTSCPPVILERFDTIGFRLFEQPFREDDWLDHQRLTEQFTTPIALDESIRSYADAKRLVRMHAADCIVLKPGRVGGTSRSANVIRFAKEHEVDVWLGGMIEFGISKAHNLALASLEGVTLPGDFSASNHFWEQDIIREPLTVAEGKMHIIEAPGIGVTLNEDVLRSYEYKRFES</sequence>
<dbReference type="Proteomes" id="UP000622653">
    <property type="component" value="Unassembled WGS sequence"/>
</dbReference>
<dbReference type="GO" id="GO:0016854">
    <property type="term" value="F:racemase and epimerase activity"/>
    <property type="evidence" value="ECO:0007669"/>
    <property type="project" value="UniProtKB-ARBA"/>
</dbReference>
<dbReference type="SUPFAM" id="SSF54826">
    <property type="entry name" value="Enolase N-terminal domain-like"/>
    <property type="match status" value="1"/>
</dbReference>
<organism evidence="8 9">
    <name type="scientific">Savagea serpentis</name>
    <dbReference type="NCBI Taxonomy" id="2785297"/>
    <lineage>
        <taxon>Bacteria</taxon>
        <taxon>Bacillati</taxon>
        <taxon>Bacillota</taxon>
        <taxon>Bacilli</taxon>
        <taxon>Bacillales</taxon>
        <taxon>Caryophanaceae</taxon>
        <taxon>Savagea</taxon>
    </lineage>
</organism>
<dbReference type="RefSeq" id="WP_194563265.1">
    <property type="nucleotide sequence ID" value="NZ_JADKPV010000005.1"/>
</dbReference>
<evidence type="ECO:0000313" key="8">
    <source>
        <dbReference type="EMBL" id="MBF4501789.1"/>
    </source>
</evidence>
<dbReference type="SFLD" id="SFLDS00001">
    <property type="entry name" value="Enolase"/>
    <property type="match status" value="1"/>
</dbReference>
<proteinExistence type="predicted"/>
<feature type="domain" description="Mandelate racemase/muconate lactonizing enzyme C-terminal" evidence="7">
    <location>
        <begin position="144"/>
        <end position="236"/>
    </location>
</feature>
<dbReference type="SFLD" id="SFLDF00009">
    <property type="entry name" value="o-succinylbenzoate_synthase"/>
    <property type="match status" value="1"/>
</dbReference>
<dbReference type="PANTHER" id="PTHR48073:SF5">
    <property type="entry name" value="O-SUCCINYLBENZOATE SYNTHASE"/>
    <property type="match status" value="1"/>
</dbReference>
<evidence type="ECO:0000256" key="6">
    <source>
        <dbReference type="NCBIfam" id="TIGR01928"/>
    </source>
</evidence>
<evidence type="ECO:0000256" key="4">
    <source>
        <dbReference type="ARBA" id="ARBA00023239"/>
    </source>
</evidence>